<organism evidence="2 3">
    <name type="scientific">Christensenella minuta</name>
    <dbReference type="NCBI Taxonomy" id="626937"/>
    <lineage>
        <taxon>Bacteria</taxon>
        <taxon>Bacillati</taxon>
        <taxon>Bacillota</taxon>
        <taxon>Clostridia</taxon>
        <taxon>Christensenellales</taxon>
        <taxon>Christensenellaceae</taxon>
        <taxon>Christensenella</taxon>
    </lineage>
</organism>
<name>A0A136Q4T5_9FIRM</name>
<feature type="region of interest" description="Disordered" evidence="1">
    <location>
        <begin position="26"/>
        <end position="46"/>
    </location>
</feature>
<protein>
    <submittedName>
        <fullName evidence="2">Uncharacterized protein</fullName>
    </submittedName>
</protein>
<dbReference type="EMBL" id="LSZW01000059">
    <property type="protein sequence ID" value="KXK65660.1"/>
    <property type="molecule type" value="Genomic_DNA"/>
</dbReference>
<evidence type="ECO:0000313" key="3">
    <source>
        <dbReference type="Proteomes" id="UP000070366"/>
    </source>
</evidence>
<comment type="caution">
    <text evidence="2">The sequence shown here is derived from an EMBL/GenBank/DDBJ whole genome shotgun (WGS) entry which is preliminary data.</text>
</comment>
<accession>A0A136Q4T5</accession>
<keyword evidence="3" id="KW-1185">Reference proteome</keyword>
<dbReference type="STRING" id="626937.HMPREF3293_01494"/>
<sequence>MKKDTYAGRINNNGTQKAEALFTTKKKAKSVVKRGNDLRNGTKGGR</sequence>
<proteinExistence type="predicted"/>
<dbReference type="AlphaFoldDB" id="A0A136Q4T5"/>
<reference evidence="2 3" key="1">
    <citation type="submission" date="2016-02" db="EMBL/GenBank/DDBJ databases">
        <authorList>
            <person name="Wen L."/>
            <person name="He K."/>
            <person name="Yang H."/>
        </authorList>
    </citation>
    <scope>NUCLEOTIDE SEQUENCE [LARGE SCALE GENOMIC DNA]</scope>
    <source>
        <strain evidence="2 3">DSM 22607</strain>
    </source>
</reference>
<gene>
    <name evidence="2" type="ORF">HMPREF3293_01494</name>
</gene>
<evidence type="ECO:0000313" key="2">
    <source>
        <dbReference type="EMBL" id="KXK65660.1"/>
    </source>
</evidence>
<dbReference type="Proteomes" id="UP000070366">
    <property type="component" value="Unassembled WGS sequence"/>
</dbReference>
<evidence type="ECO:0000256" key="1">
    <source>
        <dbReference type="SAM" id="MobiDB-lite"/>
    </source>
</evidence>
<dbReference type="RefSeq" id="WP_156468706.1">
    <property type="nucleotide sequence ID" value="NZ_CABMOF010000002.1"/>
</dbReference>